<proteinExistence type="predicted"/>
<dbReference type="Proteomes" id="UP000005566">
    <property type="component" value="Unassembled WGS sequence"/>
</dbReference>
<dbReference type="PATRIC" id="fig|1086011.3.peg.1642"/>
<evidence type="ECO:0000313" key="2">
    <source>
        <dbReference type="Proteomes" id="UP000005566"/>
    </source>
</evidence>
<sequence>MIKKLFEKKYIHIIDYQYFIIKFNIPYLKKITIINFK</sequence>
<dbReference type="EMBL" id="AHKF01000017">
    <property type="protein sequence ID" value="EIA08915.1"/>
    <property type="molecule type" value="Genomic_DNA"/>
</dbReference>
<organism evidence="1 2">
    <name type="scientific">Flavobacterium frigoris (strain PS1)</name>
    <dbReference type="NCBI Taxonomy" id="1086011"/>
    <lineage>
        <taxon>Bacteria</taxon>
        <taxon>Pseudomonadati</taxon>
        <taxon>Bacteroidota</taxon>
        <taxon>Flavobacteriia</taxon>
        <taxon>Flavobacteriales</taxon>
        <taxon>Flavobacteriaceae</taxon>
        <taxon>Flavobacterium</taxon>
    </lineage>
</organism>
<name>H7FRD2_FLAFP</name>
<comment type="caution">
    <text evidence="1">The sequence shown here is derived from an EMBL/GenBank/DDBJ whole genome shotgun (WGS) entry which is preliminary data.</text>
</comment>
<accession>H7FRD2</accession>
<protein>
    <submittedName>
        <fullName evidence="1">Uncharacterized protein</fullName>
    </submittedName>
</protein>
<dbReference type="STRING" id="1086011.HJ01_01681"/>
<reference evidence="1 2" key="1">
    <citation type="journal article" date="2014" name="Acta Crystallogr. D">
        <title>Structure-based characterization and antifreeze properties of a hyperactive ice-binding protein from the Antarctic bacterium Flavobacterium frigoris PS1.</title>
        <authorList>
            <person name="Do H."/>
            <person name="Kim S.J."/>
            <person name="Kim H.J."/>
            <person name="Lee J.H."/>
        </authorList>
    </citation>
    <scope>NUCLEOTIDE SEQUENCE [LARGE SCALE GENOMIC DNA]</scope>
    <source>
        <strain evidence="1 2">PS1</strain>
    </source>
</reference>
<gene>
    <name evidence="1" type="ORF">HJ01_01681</name>
</gene>
<evidence type="ECO:0000313" key="1">
    <source>
        <dbReference type="EMBL" id="EIA08915.1"/>
    </source>
</evidence>
<keyword evidence="2" id="KW-1185">Reference proteome</keyword>
<dbReference type="AlphaFoldDB" id="H7FRD2"/>